<dbReference type="AlphaFoldDB" id="A0A3N2D5K6"/>
<evidence type="ECO:0000313" key="1">
    <source>
        <dbReference type="EMBL" id="ROR94908.1"/>
    </source>
</evidence>
<name>A0A3N2D5K6_9GAMM</name>
<evidence type="ECO:0000313" key="2">
    <source>
        <dbReference type="Proteomes" id="UP000275394"/>
    </source>
</evidence>
<comment type="caution">
    <text evidence="1">The sequence shown here is derived from an EMBL/GenBank/DDBJ whole genome shotgun (WGS) entry which is preliminary data.</text>
</comment>
<dbReference type="Proteomes" id="UP000275394">
    <property type="component" value="Unassembled WGS sequence"/>
</dbReference>
<keyword evidence="2" id="KW-1185">Reference proteome</keyword>
<organism evidence="1 2">
    <name type="scientific">Sinobacterium caligoides</name>
    <dbReference type="NCBI Taxonomy" id="933926"/>
    <lineage>
        <taxon>Bacteria</taxon>
        <taxon>Pseudomonadati</taxon>
        <taxon>Pseudomonadota</taxon>
        <taxon>Gammaproteobacteria</taxon>
        <taxon>Cellvibrionales</taxon>
        <taxon>Spongiibacteraceae</taxon>
        <taxon>Sinobacterium</taxon>
    </lineage>
</organism>
<gene>
    <name evidence="1" type="ORF">EDC56_3722</name>
</gene>
<reference evidence="1 2" key="1">
    <citation type="submission" date="2018-11" db="EMBL/GenBank/DDBJ databases">
        <title>Genomic Encyclopedia of Type Strains, Phase IV (KMG-IV): sequencing the most valuable type-strain genomes for metagenomic binning, comparative biology and taxonomic classification.</title>
        <authorList>
            <person name="Goeker M."/>
        </authorList>
    </citation>
    <scope>NUCLEOTIDE SEQUENCE [LARGE SCALE GENOMIC DNA]</scope>
    <source>
        <strain evidence="1 2">DSM 100316</strain>
    </source>
</reference>
<accession>A0A3N2D5K6</accession>
<dbReference type="EMBL" id="RKHR01000009">
    <property type="protein sequence ID" value="ROR94908.1"/>
    <property type="molecule type" value="Genomic_DNA"/>
</dbReference>
<protein>
    <submittedName>
        <fullName evidence="1">Uncharacterized protein</fullName>
    </submittedName>
</protein>
<proteinExistence type="predicted"/>
<sequence>MYFKLVDCNTLYWLFFVLSLIFIGQQCLCSGSDSEAAVANIGRRYKRWSQLLISKHDNSGEFTEQKGGVR</sequence>